<dbReference type="GO" id="GO:0043161">
    <property type="term" value="P:proteasome-mediated ubiquitin-dependent protein catabolic process"/>
    <property type="evidence" value="ECO:0007669"/>
    <property type="project" value="TreeGrafter"/>
</dbReference>
<dbReference type="InterPro" id="IPR006746">
    <property type="entry name" value="26S_Psome_Rpn12"/>
</dbReference>
<dbReference type="InParanoid" id="F0VR64"/>
<dbReference type="VEuPathDB" id="ToxoDB:NCLIV_066370"/>
<reference evidence="4" key="1">
    <citation type="journal article" date="2012" name="PLoS Pathog.">
        <title>Comparative genomics of the apicomplexan parasites Toxoplasma gondii and Neospora caninum: Coccidia differing in host range and transmission strategy.</title>
        <authorList>
            <person name="Reid A.J."/>
            <person name="Vermont S.J."/>
            <person name="Cotton J.A."/>
            <person name="Harris D."/>
            <person name="Hill-Cawthorne G.A."/>
            <person name="Konen-Waisman S."/>
            <person name="Latham S.M."/>
            <person name="Mourier T."/>
            <person name="Norton R."/>
            <person name="Quail M.A."/>
            <person name="Sanders M."/>
            <person name="Shanmugam D."/>
            <person name="Sohal A."/>
            <person name="Wasmuth J.D."/>
            <person name="Brunk B."/>
            <person name="Grigg M.E."/>
            <person name="Howard J.C."/>
            <person name="Parkinson J."/>
            <person name="Roos D.S."/>
            <person name="Trees A.J."/>
            <person name="Berriman M."/>
            <person name="Pain A."/>
            <person name="Wastling J.M."/>
        </authorList>
    </citation>
    <scope>NUCLEOTIDE SEQUENCE [LARGE SCALE GENOMIC DNA]</scope>
    <source>
        <strain evidence="4">Liverpool</strain>
    </source>
</reference>
<dbReference type="GeneID" id="13445435"/>
<name>F0VR64_NEOCL</name>
<dbReference type="InterPro" id="IPR033464">
    <property type="entry name" value="CSN8_PSD8_EIF3K"/>
</dbReference>
<dbReference type="Pfam" id="PF10075">
    <property type="entry name" value="CSN8_PSD8_EIF3K"/>
    <property type="match status" value="1"/>
</dbReference>
<protein>
    <recommendedName>
        <fullName evidence="2">CSN8/PSMD8/EIF3K domain-containing protein</fullName>
    </recommendedName>
</protein>
<accession>F0VR64</accession>
<dbReference type="GO" id="GO:0005829">
    <property type="term" value="C:cytosol"/>
    <property type="evidence" value="ECO:0007669"/>
    <property type="project" value="TreeGrafter"/>
</dbReference>
<dbReference type="PANTHER" id="PTHR12387">
    <property type="entry name" value="26S PROTEASOME NON-ATPASE REGULATORY SUBUNIT 8"/>
    <property type="match status" value="1"/>
</dbReference>
<keyword evidence="4" id="KW-1185">Reference proteome</keyword>
<dbReference type="OMA" id="PSAHVFI"/>
<dbReference type="EMBL" id="FR823393">
    <property type="protein sequence ID" value="CBZ56212.1"/>
    <property type="molecule type" value="Genomic_DNA"/>
</dbReference>
<dbReference type="AlphaFoldDB" id="F0VR64"/>
<organism evidence="3 4">
    <name type="scientific">Neospora caninum (strain Liverpool)</name>
    <dbReference type="NCBI Taxonomy" id="572307"/>
    <lineage>
        <taxon>Eukaryota</taxon>
        <taxon>Sar</taxon>
        <taxon>Alveolata</taxon>
        <taxon>Apicomplexa</taxon>
        <taxon>Conoidasida</taxon>
        <taxon>Coccidia</taxon>
        <taxon>Eucoccidiorida</taxon>
        <taxon>Eimeriorina</taxon>
        <taxon>Sarcocystidae</taxon>
        <taxon>Neospora</taxon>
    </lineage>
</organism>
<evidence type="ECO:0000313" key="3">
    <source>
        <dbReference type="EMBL" id="CBZ56212.1"/>
    </source>
</evidence>
<evidence type="ECO:0000313" key="4">
    <source>
        <dbReference type="Proteomes" id="UP000007494"/>
    </source>
</evidence>
<dbReference type="GO" id="GO:0008541">
    <property type="term" value="C:proteasome regulatory particle, lid subcomplex"/>
    <property type="evidence" value="ECO:0007669"/>
    <property type="project" value="TreeGrafter"/>
</dbReference>
<dbReference type="Proteomes" id="UP000007494">
    <property type="component" value="Chromosome XII"/>
</dbReference>
<dbReference type="PANTHER" id="PTHR12387:SF0">
    <property type="entry name" value="26S PROTEASOME NON-ATPASE REGULATORY SUBUNIT 8"/>
    <property type="match status" value="1"/>
</dbReference>
<keyword evidence="1" id="KW-0647">Proteasome</keyword>
<dbReference type="RefSeq" id="XP_003886237.1">
    <property type="nucleotide sequence ID" value="XM_003886188.1"/>
</dbReference>
<dbReference type="OrthoDB" id="8775810at2759"/>
<dbReference type="GO" id="GO:0005634">
    <property type="term" value="C:nucleus"/>
    <property type="evidence" value="ECO:0007669"/>
    <property type="project" value="TreeGrafter"/>
</dbReference>
<evidence type="ECO:0000259" key="2">
    <source>
        <dbReference type="Pfam" id="PF10075"/>
    </source>
</evidence>
<feature type="domain" description="CSN8/PSMD8/EIF3K" evidence="2">
    <location>
        <begin position="135"/>
        <end position="263"/>
    </location>
</feature>
<dbReference type="eggNOG" id="KOG3151">
    <property type="taxonomic scope" value="Eukaryota"/>
</dbReference>
<evidence type="ECO:0000256" key="1">
    <source>
        <dbReference type="ARBA" id="ARBA00022942"/>
    </source>
</evidence>
<proteinExistence type="predicted"/>
<dbReference type="Gene3D" id="1.25.40.990">
    <property type="match status" value="1"/>
</dbReference>
<sequence length="402" mass="43726">MATGSAQAGEHLQRQLEEAQTALAAVRQHQAGKVDLKEAWKAIQKVKVFVTLNPLGNIADPSLLKAVALIGRECFELAALLSVAEMQEQLHRLEGGAAGMVDEPLEGEEDFERHMLMLLPYYTDYADLVPPSQHHGELLCLYLLYFLACNRIGEFHMALQLLAPQVHSDPLVAEVLALEQHLIEGSYGFISDLQRAQRQDASGSRMKLGTSLPSAHVFIEKLVKTVRLKAAASLERSHDWVDIQYALQTLNLKNVQELQAFVEVHNLGKRREKAMPDFLGGGMNGNASAPAQSALYHAQGGVGAAGSVSTLAAGVGSGSFAAAVSFCASGEVEVEWAIEGNLLKFRKSGGEKIQTPQHCSTQALNVIGNLIALFAEPSSSMRYVMPSCFWYAEYATELERIV</sequence>
<gene>
    <name evidence="3" type="ORF">NCLIV_066370</name>
</gene>